<dbReference type="Gene3D" id="1.10.10.10">
    <property type="entry name" value="Winged helix-like DNA-binding domain superfamily/Winged helix DNA-binding domain"/>
    <property type="match status" value="1"/>
</dbReference>
<dbReference type="Gene3D" id="3.40.50.2300">
    <property type="match status" value="1"/>
</dbReference>
<evidence type="ECO:0000313" key="9">
    <source>
        <dbReference type="Proteomes" id="UP001595953"/>
    </source>
</evidence>
<dbReference type="RefSeq" id="WP_387959784.1">
    <property type="nucleotide sequence ID" value="NZ_JBHSGP010000004.1"/>
</dbReference>
<dbReference type="PROSITE" id="PS51755">
    <property type="entry name" value="OMPR_PHOB"/>
    <property type="match status" value="1"/>
</dbReference>
<dbReference type="Proteomes" id="UP001595953">
    <property type="component" value="Unassembled WGS sequence"/>
</dbReference>
<dbReference type="SUPFAM" id="SSF46894">
    <property type="entry name" value="C-terminal effector domain of the bipartite response regulators"/>
    <property type="match status" value="1"/>
</dbReference>
<evidence type="ECO:0000256" key="3">
    <source>
        <dbReference type="ARBA" id="ARBA00023125"/>
    </source>
</evidence>
<protein>
    <submittedName>
        <fullName evidence="8">Winged helix-turn-helix domain-containing protein</fullName>
    </submittedName>
</protein>
<accession>A0ABV9MXL5</accession>
<evidence type="ECO:0000256" key="4">
    <source>
        <dbReference type="PROSITE-ProRule" id="PRU00169"/>
    </source>
</evidence>
<evidence type="ECO:0000259" key="6">
    <source>
        <dbReference type="PROSITE" id="PS50110"/>
    </source>
</evidence>
<dbReference type="PANTHER" id="PTHR48111">
    <property type="entry name" value="REGULATOR OF RPOS"/>
    <property type="match status" value="1"/>
</dbReference>
<proteinExistence type="predicted"/>
<keyword evidence="9" id="KW-1185">Reference proteome</keyword>
<dbReference type="PANTHER" id="PTHR48111:SF40">
    <property type="entry name" value="PHOSPHATE REGULON TRANSCRIPTIONAL REGULATORY PROTEIN PHOB"/>
    <property type="match status" value="1"/>
</dbReference>
<keyword evidence="2" id="KW-0902">Two-component regulatory system</keyword>
<dbReference type="SMART" id="SM00448">
    <property type="entry name" value="REC"/>
    <property type="match status" value="1"/>
</dbReference>
<dbReference type="Pfam" id="PF00072">
    <property type="entry name" value="Response_reg"/>
    <property type="match status" value="1"/>
</dbReference>
<reference evidence="9" key="1">
    <citation type="journal article" date="2019" name="Int. J. Syst. Evol. Microbiol.">
        <title>The Global Catalogue of Microorganisms (GCM) 10K type strain sequencing project: providing services to taxonomists for standard genome sequencing and annotation.</title>
        <authorList>
            <consortium name="The Broad Institute Genomics Platform"/>
            <consortium name="The Broad Institute Genome Sequencing Center for Infectious Disease"/>
            <person name="Wu L."/>
            <person name="Ma J."/>
        </authorList>
    </citation>
    <scope>NUCLEOTIDE SEQUENCE [LARGE SCALE GENOMIC DNA]</scope>
    <source>
        <strain evidence="9">CCUG 63682</strain>
    </source>
</reference>
<gene>
    <name evidence="8" type="ORF">ACFO5O_00220</name>
</gene>
<dbReference type="PROSITE" id="PS50110">
    <property type="entry name" value="RESPONSE_REGULATORY"/>
    <property type="match status" value="1"/>
</dbReference>
<evidence type="ECO:0000256" key="1">
    <source>
        <dbReference type="ARBA" id="ARBA00022553"/>
    </source>
</evidence>
<feature type="domain" description="OmpR/PhoB-type" evidence="7">
    <location>
        <begin position="132"/>
        <end position="231"/>
    </location>
</feature>
<dbReference type="SMART" id="SM00862">
    <property type="entry name" value="Trans_reg_C"/>
    <property type="match status" value="1"/>
</dbReference>
<organism evidence="8 9">
    <name type="scientific">Geojedonia litorea</name>
    <dbReference type="NCBI Taxonomy" id="1268269"/>
    <lineage>
        <taxon>Bacteria</taxon>
        <taxon>Pseudomonadati</taxon>
        <taxon>Bacteroidota</taxon>
        <taxon>Flavobacteriia</taxon>
        <taxon>Flavobacteriales</taxon>
        <taxon>Flavobacteriaceae</taxon>
        <taxon>Geojedonia</taxon>
    </lineage>
</organism>
<dbReference type="InterPro" id="IPR039420">
    <property type="entry name" value="WalR-like"/>
</dbReference>
<feature type="DNA-binding region" description="OmpR/PhoB-type" evidence="5">
    <location>
        <begin position="132"/>
        <end position="231"/>
    </location>
</feature>
<dbReference type="InterPro" id="IPR011006">
    <property type="entry name" value="CheY-like_superfamily"/>
</dbReference>
<dbReference type="InterPro" id="IPR001789">
    <property type="entry name" value="Sig_transdc_resp-reg_receiver"/>
</dbReference>
<evidence type="ECO:0000256" key="2">
    <source>
        <dbReference type="ARBA" id="ARBA00023012"/>
    </source>
</evidence>
<dbReference type="SUPFAM" id="SSF52172">
    <property type="entry name" value="CheY-like"/>
    <property type="match status" value="1"/>
</dbReference>
<keyword evidence="3 5" id="KW-0238">DNA-binding</keyword>
<evidence type="ECO:0000259" key="7">
    <source>
        <dbReference type="PROSITE" id="PS51755"/>
    </source>
</evidence>
<dbReference type="Pfam" id="PF00486">
    <property type="entry name" value="Trans_reg_C"/>
    <property type="match status" value="1"/>
</dbReference>
<dbReference type="EMBL" id="JBHSGP010000004">
    <property type="protein sequence ID" value="MFC4720727.1"/>
    <property type="molecule type" value="Genomic_DNA"/>
</dbReference>
<feature type="domain" description="Response regulatory" evidence="6">
    <location>
        <begin position="3"/>
        <end position="117"/>
    </location>
</feature>
<dbReference type="Gene3D" id="6.10.250.690">
    <property type="match status" value="1"/>
</dbReference>
<dbReference type="InterPro" id="IPR036388">
    <property type="entry name" value="WH-like_DNA-bd_sf"/>
</dbReference>
<feature type="modified residue" description="4-aspartylphosphate" evidence="4">
    <location>
        <position position="52"/>
    </location>
</feature>
<evidence type="ECO:0000313" key="8">
    <source>
        <dbReference type="EMBL" id="MFC4720727.1"/>
    </source>
</evidence>
<dbReference type="InterPro" id="IPR016032">
    <property type="entry name" value="Sig_transdc_resp-reg_C-effctor"/>
</dbReference>
<comment type="caution">
    <text evidence="8">The sequence shown here is derived from an EMBL/GenBank/DDBJ whole genome shotgun (WGS) entry which is preliminary data.</text>
</comment>
<dbReference type="InterPro" id="IPR001867">
    <property type="entry name" value="OmpR/PhoB-type_DNA-bd"/>
</dbReference>
<evidence type="ECO:0000256" key="5">
    <source>
        <dbReference type="PROSITE-ProRule" id="PRU01091"/>
    </source>
</evidence>
<dbReference type="CDD" id="cd00383">
    <property type="entry name" value="trans_reg_C"/>
    <property type="match status" value="1"/>
</dbReference>
<keyword evidence="1 4" id="KW-0597">Phosphoprotein</keyword>
<name>A0ABV9MXL5_9FLAO</name>
<sequence>MTTILVIEDDRHIAELISINLEDDQTQVQLCYNGTEGFLEATKKEFDLIILDLMLPGKKGMDICRDLRASKVITPILMLTSKSDEIDKILGLETGADDYITKPFSIREFQARVKAIVRRSKLDSEQLEAATLPELRIKSLIINQDLRKVEHNNERLNLTPKEFELLSLMANNPGKTYSRAQLLHKIWGYEFEGYEHTVNSHINRLRAKIEKDAGNPEYILTTWGVGYRFTEA</sequence>